<name>A0A0C9Z9C1_9AGAM</name>
<dbReference type="AlphaFoldDB" id="A0A0C9Z9C1"/>
<sequence length="99" mass="10757">IVPSRTASRASCVFPTRLSPQDTQRCMACCAGIPTPLGIMAVSTTGIGRWQKDPRDFSTISISTGKPSLETSEASRVTRWLSDRRTGCGDSESETIWSF</sequence>
<feature type="non-terminal residue" evidence="1">
    <location>
        <position position="1"/>
    </location>
</feature>
<reference evidence="1 2" key="1">
    <citation type="submission" date="2014-04" db="EMBL/GenBank/DDBJ databases">
        <authorList>
            <consortium name="DOE Joint Genome Institute"/>
            <person name="Kuo A."/>
            <person name="Kohler A."/>
            <person name="Costa M.D."/>
            <person name="Nagy L.G."/>
            <person name="Floudas D."/>
            <person name="Copeland A."/>
            <person name="Barry K.W."/>
            <person name="Cichocki N."/>
            <person name="Veneault-Fourrey C."/>
            <person name="LaButti K."/>
            <person name="Lindquist E.A."/>
            <person name="Lipzen A."/>
            <person name="Lundell T."/>
            <person name="Morin E."/>
            <person name="Murat C."/>
            <person name="Sun H."/>
            <person name="Tunlid A."/>
            <person name="Henrissat B."/>
            <person name="Grigoriev I.V."/>
            <person name="Hibbett D.S."/>
            <person name="Martin F."/>
            <person name="Nordberg H.P."/>
            <person name="Cantor M.N."/>
            <person name="Hua S.X."/>
        </authorList>
    </citation>
    <scope>NUCLEOTIDE SEQUENCE [LARGE SCALE GENOMIC DNA]</scope>
    <source>
        <strain evidence="1 2">441</strain>
    </source>
</reference>
<gene>
    <name evidence="1" type="ORF">PISMIDRAFT_683581</name>
</gene>
<accession>A0A0C9Z9C1</accession>
<protein>
    <submittedName>
        <fullName evidence="1">Uncharacterized protein</fullName>
    </submittedName>
</protein>
<evidence type="ECO:0000313" key="2">
    <source>
        <dbReference type="Proteomes" id="UP000054018"/>
    </source>
</evidence>
<dbReference type="EMBL" id="KN833793">
    <property type="protein sequence ID" value="KIK19027.1"/>
    <property type="molecule type" value="Genomic_DNA"/>
</dbReference>
<reference evidence="2" key="2">
    <citation type="submission" date="2015-01" db="EMBL/GenBank/DDBJ databases">
        <title>Evolutionary Origins and Diversification of the Mycorrhizal Mutualists.</title>
        <authorList>
            <consortium name="DOE Joint Genome Institute"/>
            <consortium name="Mycorrhizal Genomics Consortium"/>
            <person name="Kohler A."/>
            <person name="Kuo A."/>
            <person name="Nagy L.G."/>
            <person name="Floudas D."/>
            <person name="Copeland A."/>
            <person name="Barry K.W."/>
            <person name="Cichocki N."/>
            <person name="Veneault-Fourrey C."/>
            <person name="LaButti K."/>
            <person name="Lindquist E.A."/>
            <person name="Lipzen A."/>
            <person name="Lundell T."/>
            <person name="Morin E."/>
            <person name="Murat C."/>
            <person name="Riley R."/>
            <person name="Ohm R."/>
            <person name="Sun H."/>
            <person name="Tunlid A."/>
            <person name="Henrissat B."/>
            <person name="Grigoriev I.V."/>
            <person name="Hibbett D.S."/>
            <person name="Martin F."/>
        </authorList>
    </citation>
    <scope>NUCLEOTIDE SEQUENCE [LARGE SCALE GENOMIC DNA]</scope>
    <source>
        <strain evidence="2">441</strain>
    </source>
</reference>
<dbReference type="HOGENOM" id="CLU_2326396_0_0_1"/>
<evidence type="ECO:0000313" key="1">
    <source>
        <dbReference type="EMBL" id="KIK19027.1"/>
    </source>
</evidence>
<proteinExistence type="predicted"/>
<dbReference type="Proteomes" id="UP000054018">
    <property type="component" value="Unassembled WGS sequence"/>
</dbReference>
<organism evidence="1 2">
    <name type="scientific">Pisolithus microcarpus 441</name>
    <dbReference type="NCBI Taxonomy" id="765257"/>
    <lineage>
        <taxon>Eukaryota</taxon>
        <taxon>Fungi</taxon>
        <taxon>Dikarya</taxon>
        <taxon>Basidiomycota</taxon>
        <taxon>Agaricomycotina</taxon>
        <taxon>Agaricomycetes</taxon>
        <taxon>Agaricomycetidae</taxon>
        <taxon>Boletales</taxon>
        <taxon>Sclerodermatineae</taxon>
        <taxon>Pisolithaceae</taxon>
        <taxon>Pisolithus</taxon>
    </lineage>
</organism>
<keyword evidence="2" id="KW-1185">Reference proteome</keyword>